<dbReference type="InterPro" id="IPR046450">
    <property type="entry name" value="PA_dom_sf"/>
</dbReference>
<reference evidence="5" key="1">
    <citation type="submission" date="2013-10" db="EMBL/GenBank/DDBJ databases">
        <title>Genome sequencing of Onchocerca volvulus.</title>
        <authorList>
            <person name="Cotton J."/>
            <person name="Tsai J."/>
            <person name="Stanley E."/>
            <person name="Tracey A."/>
            <person name="Holroyd N."/>
            <person name="Lustigman S."/>
            <person name="Berriman M."/>
        </authorList>
    </citation>
    <scope>NUCLEOTIDE SEQUENCE</scope>
</reference>
<dbReference type="SUPFAM" id="SSF52025">
    <property type="entry name" value="PA domain"/>
    <property type="match status" value="1"/>
</dbReference>
<name>A0A8R1TQI3_ONCVO</name>
<protein>
    <submittedName>
        <fullName evidence="4">PA domain-containing protein</fullName>
    </submittedName>
</protein>
<dbReference type="InterPro" id="IPR003137">
    <property type="entry name" value="PA_domain"/>
</dbReference>
<dbReference type="Pfam" id="PF02225">
    <property type="entry name" value="PA"/>
    <property type="match status" value="1"/>
</dbReference>
<evidence type="ECO:0000313" key="4">
    <source>
        <dbReference type="EnsemblMetazoa" id="OVOC2322.1"/>
    </source>
</evidence>
<dbReference type="PANTHER" id="PTHR22702:SF1">
    <property type="entry name" value="PROTEASE-ASSOCIATED DOMAIN-CONTAINING PROTEIN 1"/>
    <property type="match status" value="1"/>
</dbReference>
<evidence type="ECO:0000259" key="3">
    <source>
        <dbReference type="Pfam" id="PF02225"/>
    </source>
</evidence>
<dbReference type="AlphaFoldDB" id="A0A8R1TQI3"/>
<reference evidence="4" key="2">
    <citation type="submission" date="2022-06" db="UniProtKB">
        <authorList>
            <consortium name="EnsemblMetazoa"/>
        </authorList>
    </citation>
    <scope>IDENTIFICATION</scope>
</reference>
<keyword evidence="2" id="KW-0325">Glycoprotein</keyword>
<dbReference type="Proteomes" id="UP000024404">
    <property type="component" value="Unassembled WGS sequence"/>
</dbReference>
<dbReference type="EMBL" id="CMVM020000073">
    <property type="status" value="NOT_ANNOTATED_CDS"/>
    <property type="molecule type" value="Genomic_DNA"/>
</dbReference>
<feature type="domain" description="PA" evidence="3">
    <location>
        <begin position="80"/>
        <end position="163"/>
    </location>
</feature>
<dbReference type="PANTHER" id="PTHR22702">
    <property type="entry name" value="PROTEASE-ASSOCIATED DOMAIN-CONTAINING PROTEIN"/>
    <property type="match status" value="1"/>
</dbReference>
<dbReference type="EnsemblMetazoa" id="OVOC2322.1">
    <property type="protein sequence ID" value="OVOC2322.1"/>
    <property type="gene ID" value="WBGene00239131"/>
</dbReference>
<dbReference type="OMA" id="ESDTVMF"/>
<evidence type="ECO:0000313" key="5">
    <source>
        <dbReference type="Proteomes" id="UP000024404"/>
    </source>
</evidence>
<evidence type="ECO:0000256" key="2">
    <source>
        <dbReference type="ARBA" id="ARBA00023180"/>
    </source>
</evidence>
<keyword evidence="5" id="KW-1185">Reference proteome</keyword>
<keyword evidence="1" id="KW-0732">Signal</keyword>
<sequence length="339" mass="38933">MRKKALSPEWAVLGSEFIQEMIMVAGSEKYGSISNNERIVQVVSQPIFGMLHWRAASAQFGQDLNHRALIAEVQIAIPFRACERLTNAPRMKGRIAIVQRQDCMFQEKARYVQESGAVGIIIIDNTIGTSIDTLPPFAMSGDQTIKDDIIIPAIFLYNKEGLAFMEHIVRYPNALVRISDRLSNPSLLFEDFACHGRNKYPFNKLDLLEDIDHSEDIIVIDSSLRAVLLNFRFASVNAESNTEDKQKVIEKNIEEMQKLYNLETESDTVMFYNVIRQIGYWQLGLNMQPTEAQLRQFLFLIPRVIRIQQITEKPERLLGSVTTVSCRLWDKLFDCQRIR</sequence>
<accession>A0A8R1TQI3</accession>
<organism evidence="4 5">
    <name type="scientific">Onchocerca volvulus</name>
    <dbReference type="NCBI Taxonomy" id="6282"/>
    <lineage>
        <taxon>Eukaryota</taxon>
        <taxon>Metazoa</taxon>
        <taxon>Ecdysozoa</taxon>
        <taxon>Nematoda</taxon>
        <taxon>Chromadorea</taxon>
        <taxon>Rhabditida</taxon>
        <taxon>Spirurina</taxon>
        <taxon>Spiruromorpha</taxon>
        <taxon>Filarioidea</taxon>
        <taxon>Onchocercidae</taxon>
        <taxon>Onchocerca</taxon>
    </lineage>
</organism>
<dbReference type="Gene3D" id="3.50.30.30">
    <property type="match status" value="1"/>
</dbReference>
<evidence type="ECO:0000256" key="1">
    <source>
        <dbReference type="ARBA" id="ARBA00022729"/>
    </source>
</evidence>
<proteinExistence type="predicted"/>